<dbReference type="Gene3D" id="1.20.1070.10">
    <property type="entry name" value="Rhodopsin 7-helix transmembrane proteins"/>
    <property type="match status" value="1"/>
</dbReference>
<dbReference type="EMBL" id="JASPKZ010001621">
    <property type="protein sequence ID" value="KAJ9597247.1"/>
    <property type="molecule type" value="Genomic_DNA"/>
</dbReference>
<feature type="transmembrane region" description="Helical" evidence="8">
    <location>
        <begin position="223"/>
        <end position="247"/>
    </location>
</feature>
<gene>
    <name evidence="10" type="ORF">L9F63_011883</name>
</gene>
<proteinExistence type="inferred from homology"/>
<evidence type="ECO:0000256" key="7">
    <source>
        <dbReference type="ARBA" id="ARBA00023136"/>
    </source>
</evidence>
<feature type="domain" description="G-protein coupled receptors family 1 profile" evidence="9">
    <location>
        <begin position="162"/>
        <end position="317"/>
    </location>
</feature>
<keyword evidence="7 8" id="KW-0472">Membrane</keyword>
<keyword evidence="3" id="KW-0433">Leucine-rich repeat</keyword>
<evidence type="ECO:0000256" key="5">
    <source>
        <dbReference type="ARBA" id="ARBA00022737"/>
    </source>
</evidence>
<dbReference type="InterPro" id="IPR017452">
    <property type="entry name" value="GPCR_Rhodpsn_7TM"/>
</dbReference>
<feature type="transmembrane region" description="Helical" evidence="8">
    <location>
        <begin position="182"/>
        <end position="203"/>
    </location>
</feature>
<feature type="non-terminal residue" evidence="10">
    <location>
        <position position="317"/>
    </location>
</feature>
<dbReference type="PROSITE" id="PS50262">
    <property type="entry name" value="G_PROTEIN_RECEP_F1_2"/>
    <property type="match status" value="1"/>
</dbReference>
<dbReference type="InterPro" id="IPR000276">
    <property type="entry name" value="GPCR_Rhodpsn"/>
</dbReference>
<evidence type="ECO:0000256" key="3">
    <source>
        <dbReference type="ARBA" id="ARBA00022614"/>
    </source>
</evidence>
<evidence type="ECO:0000256" key="2">
    <source>
        <dbReference type="ARBA" id="ARBA00010663"/>
    </source>
</evidence>
<dbReference type="PRINTS" id="PR00237">
    <property type="entry name" value="GPCRRHODOPSN"/>
</dbReference>
<keyword evidence="6 8" id="KW-1133">Transmembrane helix</keyword>
<dbReference type="GO" id="GO:0009755">
    <property type="term" value="P:hormone-mediated signaling pathway"/>
    <property type="evidence" value="ECO:0007669"/>
    <property type="project" value="TreeGrafter"/>
</dbReference>
<evidence type="ECO:0000256" key="6">
    <source>
        <dbReference type="ARBA" id="ARBA00022989"/>
    </source>
</evidence>
<comment type="similarity">
    <text evidence="2">Belongs to the G-protein coupled receptor 1 family.</text>
</comment>
<evidence type="ECO:0000256" key="8">
    <source>
        <dbReference type="SAM" id="Phobius"/>
    </source>
</evidence>
<dbReference type="PANTHER" id="PTHR24372">
    <property type="entry name" value="GLYCOPROTEIN HORMONE RECEPTOR"/>
    <property type="match status" value="1"/>
</dbReference>
<keyword evidence="5" id="KW-0677">Repeat</keyword>
<reference evidence="10" key="1">
    <citation type="journal article" date="2023" name="IScience">
        <title>Live-bearing cockroach genome reveals convergent evolutionary mechanisms linked to viviparity in insects and beyond.</title>
        <authorList>
            <person name="Fouks B."/>
            <person name="Harrison M.C."/>
            <person name="Mikhailova A.A."/>
            <person name="Marchal E."/>
            <person name="English S."/>
            <person name="Carruthers M."/>
            <person name="Jennings E.C."/>
            <person name="Chiamaka E.L."/>
            <person name="Frigard R.A."/>
            <person name="Pippel M."/>
            <person name="Attardo G.M."/>
            <person name="Benoit J.B."/>
            <person name="Bornberg-Bauer E."/>
            <person name="Tobe S.S."/>
        </authorList>
    </citation>
    <scope>NUCLEOTIDE SEQUENCE</scope>
    <source>
        <strain evidence="10">Stay&amp;Tobe</strain>
    </source>
</reference>
<sequence>AKILQNFLLHPQPLAILSYIKISDCSFQYKMDHLQRNSLKRLDNKVLRHLNNLEHVKQLSHRLKENKTNCTPECNILSCSYFDEFKLCSAALHVRRRFKGQIKIKKGRCNGKIDSPAVKGLSTQKTSRGMCFGLRPYCDLKHFKDSYVYAAVWVMAVLACAGNTIVLLGRLVAREPNPVHSLYIKTLALADLLMGVYLLLIAAADWRYRGIYVQHEFQWRHSYICSTCGFLSTLSCEASVLILTLITRDRLVSVTRPLDRRQPSLTRATLLVAALWLVAAVIALLPLSSQAVDYFGEEFYGGNGVCLPLHVQDPFAQ</sequence>
<reference evidence="10" key="2">
    <citation type="submission" date="2023-05" db="EMBL/GenBank/DDBJ databases">
        <authorList>
            <person name="Fouks B."/>
        </authorList>
    </citation>
    <scope>NUCLEOTIDE SEQUENCE</scope>
    <source>
        <strain evidence="10">Stay&amp;Tobe</strain>
        <tissue evidence="10">Testes</tissue>
    </source>
</reference>
<dbReference type="AlphaFoldDB" id="A0AAD8ADY6"/>
<keyword evidence="11" id="KW-1185">Reference proteome</keyword>
<evidence type="ECO:0000313" key="11">
    <source>
        <dbReference type="Proteomes" id="UP001233999"/>
    </source>
</evidence>
<dbReference type="PANTHER" id="PTHR24372:SF80">
    <property type="entry name" value="FI21465P1-RELATED"/>
    <property type="match status" value="1"/>
</dbReference>
<comment type="subcellular location">
    <subcellularLocation>
        <location evidence="1">Membrane</location>
    </subcellularLocation>
</comment>
<evidence type="ECO:0000259" key="9">
    <source>
        <dbReference type="PROSITE" id="PS50262"/>
    </source>
</evidence>
<evidence type="ECO:0000256" key="1">
    <source>
        <dbReference type="ARBA" id="ARBA00004370"/>
    </source>
</evidence>
<feature type="transmembrane region" description="Helical" evidence="8">
    <location>
        <begin position="147"/>
        <end position="170"/>
    </location>
</feature>
<comment type="caution">
    <text evidence="10">The sequence shown here is derived from an EMBL/GenBank/DDBJ whole genome shotgun (WGS) entry which is preliminary data.</text>
</comment>
<dbReference type="Pfam" id="PF00001">
    <property type="entry name" value="7tm_1"/>
    <property type="match status" value="1"/>
</dbReference>
<dbReference type="GO" id="GO:0005886">
    <property type="term" value="C:plasma membrane"/>
    <property type="evidence" value="ECO:0007669"/>
    <property type="project" value="TreeGrafter"/>
</dbReference>
<accession>A0AAD8ADY6</accession>
<organism evidence="10 11">
    <name type="scientific">Diploptera punctata</name>
    <name type="common">Pacific beetle cockroach</name>
    <dbReference type="NCBI Taxonomy" id="6984"/>
    <lineage>
        <taxon>Eukaryota</taxon>
        <taxon>Metazoa</taxon>
        <taxon>Ecdysozoa</taxon>
        <taxon>Arthropoda</taxon>
        <taxon>Hexapoda</taxon>
        <taxon>Insecta</taxon>
        <taxon>Pterygota</taxon>
        <taxon>Neoptera</taxon>
        <taxon>Polyneoptera</taxon>
        <taxon>Dictyoptera</taxon>
        <taxon>Blattodea</taxon>
        <taxon>Blaberoidea</taxon>
        <taxon>Blaberidae</taxon>
        <taxon>Diplopterinae</taxon>
        <taxon>Diploptera</taxon>
    </lineage>
</organism>
<dbReference type="Proteomes" id="UP001233999">
    <property type="component" value="Unassembled WGS sequence"/>
</dbReference>
<dbReference type="GO" id="GO:0008528">
    <property type="term" value="F:G protein-coupled peptide receptor activity"/>
    <property type="evidence" value="ECO:0007669"/>
    <property type="project" value="TreeGrafter"/>
</dbReference>
<evidence type="ECO:0000256" key="4">
    <source>
        <dbReference type="ARBA" id="ARBA00022692"/>
    </source>
</evidence>
<feature type="non-terminal residue" evidence="10">
    <location>
        <position position="1"/>
    </location>
</feature>
<evidence type="ECO:0000313" key="10">
    <source>
        <dbReference type="EMBL" id="KAJ9597247.1"/>
    </source>
</evidence>
<feature type="transmembrane region" description="Helical" evidence="8">
    <location>
        <begin position="268"/>
        <end position="287"/>
    </location>
</feature>
<protein>
    <recommendedName>
        <fullName evidence="9">G-protein coupled receptors family 1 profile domain-containing protein</fullName>
    </recommendedName>
</protein>
<dbReference type="SUPFAM" id="SSF81321">
    <property type="entry name" value="Family A G protein-coupled receptor-like"/>
    <property type="match status" value="1"/>
</dbReference>
<dbReference type="GO" id="GO:0007189">
    <property type="term" value="P:adenylate cyclase-activating G protein-coupled receptor signaling pathway"/>
    <property type="evidence" value="ECO:0007669"/>
    <property type="project" value="TreeGrafter"/>
</dbReference>
<keyword evidence="4 8" id="KW-0812">Transmembrane</keyword>
<name>A0AAD8ADY6_DIPPU</name>